<feature type="domain" description="DUF7587" evidence="1">
    <location>
        <begin position="169"/>
        <end position="278"/>
    </location>
</feature>
<protein>
    <recommendedName>
        <fullName evidence="1">DUF7587 domain-containing protein</fullName>
    </recommendedName>
</protein>
<dbReference type="Pfam" id="PF24494">
    <property type="entry name" value="DUF7587"/>
    <property type="match status" value="1"/>
</dbReference>
<dbReference type="Proteomes" id="UP000285456">
    <property type="component" value="Unassembled WGS sequence"/>
</dbReference>
<evidence type="ECO:0000313" key="2">
    <source>
        <dbReference type="EMBL" id="RHW32238.1"/>
    </source>
</evidence>
<evidence type="ECO:0000259" key="1">
    <source>
        <dbReference type="Pfam" id="PF24494"/>
    </source>
</evidence>
<comment type="caution">
    <text evidence="2">The sequence shown here is derived from an EMBL/GenBank/DDBJ whole genome shotgun (WGS) entry which is preliminary data.</text>
</comment>
<reference evidence="2 3" key="1">
    <citation type="journal article" date="2007" name="Int. J. Syst. Evol. Microbiol.">
        <title>Oceanobacillus profundus sp. nov., isolated from a deep-sea sediment core.</title>
        <authorList>
            <person name="Kim Y.G."/>
            <person name="Choi D.H."/>
            <person name="Hyun S."/>
            <person name="Cho B.C."/>
        </authorList>
    </citation>
    <scope>NUCLEOTIDE SEQUENCE [LARGE SCALE GENOMIC DNA]</scope>
    <source>
        <strain evidence="2 3">DSM 18246</strain>
    </source>
</reference>
<dbReference type="RefSeq" id="WP_095313996.1">
    <property type="nucleotide sequence ID" value="NZ_JAUOPF010000001.1"/>
</dbReference>
<gene>
    <name evidence="2" type="ORF">D1B32_10760</name>
</gene>
<dbReference type="EMBL" id="QWEH01000006">
    <property type="protein sequence ID" value="RHW32238.1"/>
    <property type="molecule type" value="Genomic_DNA"/>
</dbReference>
<accession>A0A417YHC0</accession>
<dbReference type="InterPro" id="IPR056009">
    <property type="entry name" value="DUF7587"/>
</dbReference>
<evidence type="ECO:0000313" key="3">
    <source>
        <dbReference type="Proteomes" id="UP000285456"/>
    </source>
</evidence>
<name>A0A417YHC0_9BACI</name>
<keyword evidence="3" id="KW-1185">Reference proteome</keyword>
<dbReference type="OrthoDB" id="2965868at2"/>
<organism evidence="2 3">
    <name type="scientific">Oceanobacillus profundus</name>
    <dbReference type="NCBI Taxonomy" id="372463"/>
    <lineage>
        <taxon>Bacteria</taxon>
        <taxon>Bacillati</taxon>
        <taxon>Bacillota</taxon>
        <taxon>Bacilli</taxon>
        <taxon>Bacillales</taxon>
        <taxon>Bacillaceae</taxon>
        <taxon>Oceanobacillus</taxon>
    </lineage>
</organism>
<dbReference type="AlphaFoldDB" id="A0A417YHC0"/>
<sequence length="289" mass="32200">MKKYHLPGIIALLIFISICSFHFFQPSSIKAEEFSFPINSDGNLENSYIGSSVTTTGTDIEETYWDTVTDWFDGVGETIDTALENIKEVFDNIVSYISELITTVDNAVGEFTGNDDATDAIDDVNGTIDQAKDTIDDINIDEDSNGNIVYRVLREDEDPTKGIFAKAPEREHITIAGHVNNGGKKNFKGSKYISTTKSFDIALKNATSNIMDKGSAHDLRIVKIDLSKVTNMYYDLTDPKVQDKYLVNSKGEPWEKVRRYANASQELLVEYEIPAAAIELLGRPSELLE</sequence>
<proteinExistence type="predicted"/>